<dbReference type="OrthoDB" id="262410at2"/>
<evidence type="ECO:0000313" key="1">
    <source>
        <dbReference type="EMBL" id="QDT42648.1"/>
    </source>
</evidence>
<dbReference type="Proteomes" id="UP000317171">
    <property type="component" value="Chromosome"/>
</dbReference>
<reference evidence="1 2" key="1">
    <citation type="submission" date="2019-02" db="EMBL/GenBank/DDBJ databases">
        <title>Deep-cultivation of Planctomycetes and their phenomic and genomic characterization uncovers novel biology.</title>
        <authorList>
            <person name="Wiegand S."/>
            <person name="Jogler M."/>
            <person name="Boedeker C."/>
            <person name="Pinto D."/>
            <person name="Vollmers J."/>
            <person name="Rivas-Marin E."/>
            <person name="Kohn T."/>
            <person name="Peeters S.H."/>
            <person name="Heuer A."/>
            <person name="Rast P."/>
            <person name="Oberbeckmann S."/>
            <person name="Bunk B."/>
            <person name="Jeske O."/>
            <person name="Meyerdierks A."/>
            <person name="Storesund J.E."/>
            <person name="Kallscheuer N."/>
            <person name="Luecker S."/>
            <person name="Lage O.M."/>
            <person name="Pohl T."/>
            <person name="Merkel B.J."/>
            <person name="Hornburger P."/>
            <person name="Mueller R.-W."/>
            <person name="Bruemmer F."/>
            <person name="Labrenz M."/>
            <person name="Spormann A.M."/>
            <person name="Op den Camp H."/>
            <person name="Overmann J."/>
            <person name="Amann R."/>
            <person name="Jetten M.S.M."/>
            <person name="Mascher T."/>
            <person name="Medema M.H."/>
            <person name="Devos D.P."/>
            <person name="Kaster A.-K."/>
            <person name="Ovreas L."/>
            <person name="Rohde M."/>
            <person name="Galperin M.Y."/>
            <person name="Jogler C."/>
        </authorList>
    </citation>
    <scope>NUCLEOTIDE SEQUENCE [LARGE SCALE GENOMIC DNA]</scope>
    <source>
        <strain evidence="1 2">Pan241w</strain>
    </source>
</reference>
<proteinExistence type="predicted"/>
<gene>
    <name evidence="1" type="ORF">Pan241w_27350</name>
</gene>
<dbReference type="InterPro" id="IPR036249">
    <property type="entry name" value="Thioredoxin-like_sf"/>
</dbReference>
<dbReference type="RefSeq" id="WP_145216241.1">
    <property type="nucleotide sequence ID" value="NZ_CP036269.1"/>
</dbReference>
<evidence type="ECO:0008006" key="3">
    <source>
        <dbReference type="Google" id="ProtNLM"/>
    </source>
</evidence>
<name>A0A517RFJ4_9PLAN</name>
<dbReference type="EMBL" id="CP036269">
    <property type="protein sequence ID" value="QDT42648.1"/>
    <property type="molecule type" value="Genomic_DNA"/>
</dbReference>
<dbReference type="Gene3D" id="3.40.30.10">
    <property type="entry name" value="Glutaredoxin"/>
    <property type="match status" value="1"/>
</dbReference>
<sequence length="199" mass="22965">MTSKVSSYASFFVCVVLLFPAVLKSEEKSGKAANTEQGLKRFRVGQPAPVIEGFASDGNVSNLKTNKGSFTLLTYWSLNDKQYEQNLRTVERIFQKHGARPDFKIISFWRDDWPEYQAEMNRRGSAFYGSRNWWKLKFIDSDRSQKNENEPDRIWGSDLKPNSTPVYILLDREHKFLAIDIPGDQLEKTVEKYLNAPAN</sequence>
<protein>
    <recommendedName>
        <fullName evidence="3">Thioredoxin domain-containing protein</fullName>
    </recommendedName>
</protein>
<keyword evidence="2" id="KW-1185">Reference proteome</keyword>
<dbReference type="AlphaFoldDB" id="A0A517RFJ4"/>
<accession>A0A517RFJ4</accession>
<dbReference type="KEGG" id="gaz:Pan241w_27350"/>
<organism evidence="1 2">
    <name type="scientific">Gimesia alba</name>
    <dbReference type="NCBI Taxonomy" id="2527973"/>
    <lineage>
        <taxon>Bacteria</taxon>
        <taxon>Pseudomonadati</taxon>
        <taxon>Planctomycetota</taxon>
        <taxon>Planctomycetia</taxon>
        <taxon>Planctomycetales</taxon>
        <taxon>Planctomycetaceae</taxon>
        <taxon>Gimesia</taxon>
    </lineage>
</organism>
<evidence type="ECO:0000313" key="2">
    <source>
        <dbReference type="Proteomes" id="UP000317171"/>
    </source>
</evidence>
<dbReference type="SUPFAM" id="SSF52833">
    <property type="entry name" value="Thioredoxin-like"/>
    <property type="match status" value="1"/>
</dbReference>